<dbReference type="Proteomes" id="UP000272942">
    <property type="component" value="Unassembled WGS sequence"/>
</dbReference>
<reference evidence="4" key="1">
    <citation type="submission" date="2016-06" db="UniProtKB">
        <authorList>
            <consortium name="WormBaseParasite"/>
        </authorList>
    </citation>
    <scope>IDENTIFICATION</scope>
</reference>
<dbReference type="GO" id="GO:1902387">
    <property type="term" value="F:ceramide 1-phosphate binding"/>
    <property type="evidence" value="ECO:0007669"/>
    <property type="project" value="TreeGrafter"/>
</dbReference>
<accession>A0A183A1Y5</accession>
<evidence type="ECO:0000313" key="4">
    <source>
        <dbReference type="WBParaSite" id="ECPE_0000097001-mRNA-1"/>
    </source>
</evidence>
<feature type="domain" description="Glycolipid transfer protein" evidence="1">
    <location>
        <begin position="28"/>
        <end position="109"/>
    </location>
</feature>
<dbReference type="InterPro" id="IPR036497">
    <property type="entry name" value="GLTP_sf"/>
</dbReference>
<dbReference type="PANTHER" id="PTHR10219:SF43">
    <property type="entry name" value="GLYCOLIPID TRANSFER PROTEIN DOMAIN-CONTAINING PROTEIN"/>
    <property type="match status" value="1"/>
</dbReference>
<gene>
    <name evidence="2" type="ORF">ECPE_LOCUS970</name>
</gene>
<dbReference type="OrthoDB" id="116883at2759"/>
<dbReference type="Pfam" id="PF08718">
    <property type="entry name" value="GLTP"/>
    <property type="match status" value="1"/>
</dbReference>
<proteinExistence type="predicted"/>
<organism evidence="4">
    <name type="scientific">Echinostoma caproni</name>
    <dbReference type="NCBI Taxonomy" id="27848"/>
    <lineage>
        <taxon>Eukaryota</taxon>
        <taxon>Metazoa</taxon>
        <taxon>Spiralia</taxon>
        <taxon>Lophotrochozoa</taxon>
        <taxon>Platyhelminthes</taxon>
        <taxon>Trematoda</taxon>
        <taxon>Digenea</taxon>
        <taxon>Plagiorchiida</taxon>
        <taxon>Echinostomata</taxon>
        <taxon>Echinostomatoidea</taxon>
        <taxon>Echinostomatidae</taxon>
        <taxon>Echinostoma</taxon>
    </lineage>
</organism>
<evidence type="ECO:0000259" key="1">
    <source>
        <dbReference type="Pfam" id="PF08718"/>
    </source>
</evidence>
<protein>
    <submittedName>
        <fullName evidence="4">GLTP domain-containing protein</fullName>
    </submittedName>
</protein>
<dbReference type="GO" id="GO:0005829">
    <property type="term" value="C:cytosol"/>
    <property type="evidence" value="ECO:0007669"/>
    <property type="project" value="TreeGrafter"/>
</dbReference>
<keyword evidence="3" id="KW-1185">Reference proteome</keyword>
<dbReference type="GO" id="GO:1902388">
    <property type="term" value="F:ceramide 1-phosphate transfer activity"/>
    <property type="evidence" value="ECO:0007669"/>
    <property type="project" value="TreeGrafter"/>
</dbReference>
<name>A0A183A1Y5_9TREM</name>
<dbReference type="GO" id="GO:0016020">
    <property type="term" value="C:membrane"/>
    <property type="evidence" value="ECO:0007669"/>
    <property type="project" value="TreeGrafter"/>
</dbReference>
<dbReference type="AlphaFoldDB" id="A0A183A1Y5"/>
<sequence>MEYPAGNNLLDIQLLIKLFSGCCREEDVWLLPYFGKLFYFVNRDVEQKLRILYEYHESNPTDYKTINIMTKYEHDLGITGTKHIGCRTLLRLHRALLFVIELMTAMCSGKFTLHTGFFNLRARFSNLGRITTFISIAQRNSATLNHGASLCTLKMRSGYRTEQQNFLVCQVRFVHSSYT</sequence>
<dbReference type="InterPro" id="IPR014830">
    <property type="entry name" value="Glycolipid_transfer_prot_dom"/>
</dbReference>
<evidence type="ECO:0000313" key="3">
    <source>
        <dbReference type="Proteomes" id="UP000272942"/>
    </source>
</evidence>
<dbReference type="WBParaSite" id="ECPE_0000097001-mRNA-1">
    <property type="protein sequence ID" value="ECPE_0000097001-mRNA-1"/>
    <property type="gene ID" value="ECPE_0000097001"/>
</dbReference>
<dbReference type="Gene3D" id="1.10.3520.10">
    <property type="entry name" value="Glycolipid transfer protein"/>
    <property type="match status" value="1"/>
</dbReference>
<dbReference type="PANTHER" id="PTHR10219">
    <property type="entry name" value="GLYCOLIPID TRANSFER PROTEIN-RELATED"/>
    <property type="match status" value="1"/>
</dbReference>
<dbReference type="EMBL" id="UZAN01004472">
    <property type="protein sequence ID" value="VDP31575.1"/>
    <property type="molecule type" value="Genomic_DNA"/>
</dbReference>
<evidence type="ECO:0000313" key="2">
    <source>
        <dbReference type="EMBL" id="VDP31575.1"/>
    </source>
</evidence>
<dbReference type="SUPFAM" id="SSF110004">
    <property type="entry name" value="Glycolipid transfer protein, GLTP"/>
    <property type="match status" value="1"/>
</dbReference>
<reference evidence="2 3" key="2">
    <citation type="submission" date="2018-11" db="EMBL/GenBank/DDBJ databases">
        <authorList>
            <consortium name="Pathogen Informatics"/>
        </authorList>
    </citation>
    <scope>NUCLEOTIDE SEQUENCE [LARGE SCALE GENOMIC DNA]</scope>
    <source>
        <strain evidence="2 3">Egypt</strain>
    </source>
</reference>